<evidence type="ECO:0000256" key="5">
    <source>
        <dbReference type="ARBA" id="ARBA00023163"/>
    </source>
</evidence>
<sequence length="198" mass="23025">MSASGETSGHKEPNQLSYEELVNQIRSGNAQAELSMVTRFAPGLKTMLNRKCSPDIAEDVFQETWRVAIEKVRKGDLRQPDRLPAFIHQIARNQVVMYYRKNSDTQETPDDNDLVAPGPSPEQALETRRIQDHVRGMIEQLDTPRDREILKRYYVLEEDKEQICEDLNLSSQHFNRVIYRAKTRMRSFFVKDNTVNVK</sequence>
<protein>
    <recommendedName>
        <fullName evidence="6">RNA polymerase sigma-70 region 2 domain-containing protein</fullName>
    </recommendedName>
</protein>
<dbReference type="InterPro" id="IPR013324">
    <property type="entry name" value="RNA_pol_sigma_r3/r4-like"/>
</dbReference>
<evidence type="ECO:0000256" key="3">
    <source>
        <dbReference type="ARBA" id="ARBA00023082"/>
    </source>
</evidence>
<evidence type="ECO:0000256" key="4">
    <source>
        <dbReference type="ARBA" id="ARBA00023125"/>
    </source>
</evidence>
<dbReference type="RefSeq" id="WP_345423958.1">
    <property type="nucleotide sequence ID" value="NZ_AP031496.1"/>
</dbReference>
<dbReference type="InterPro" id="IPR036388">
    <property type="entry name" value="WH-like_DNA-bd_sf"/>
</dbReference>
<keyword evidence="3" id="KW-0731">Sigma factor</keyword>
<evidence type="ECO:0000313" key="8">
    <source>
        <dbReference type="Proteomes" id="UP001409585"/>
    </source>
</evidence>
<keyword evidence="2" id="KW-0805">Transcription regulation</keyword>
<dbReference type="GO" id="GO:0003677">
    <property type="term" value="F:DNA binding"/>
    <property type="evidence" value="ECO:0007669"/>
    <property type="project" value="UniProtKB-KW"/>
</dbReference>
<reference evidence="8" key="1">
    <citation type="journal article" date="2019" name="Int. J. Syst. Evol. Microbiol.">
        <title>The Global Catalogue of Microorganisms (GCM) 10K type strain sequencing project: providing services to taxonomists for standard genome sequencing and annotation.</title>
        <authorList>
            <consortium name="The Broad Institute Genomics Platform"/>
            <consortium name="The Broad Institute Genome Sequencing Center for Infectious Disease"/>
            <person name="Wu L."/>
            <person name="Ma J."/>
        </authorList>
    </citation>
    <scope>NUCLEOTIDE SEQUENCE [LARGE SCALE GENOMIC DNA]</scope>
    <source>
        <strain evidence="8">JCM 19134</strain>
    </source>
</reference>
<dbReference type="Gene3D" id="1.10.1740.10">
    <property type="match status" value="1"/>
</dbReference>
<gene>
    <name evidence="7" type="ORF">GCM10025791_30070</name>
</gene>
<organism evidence="7 8">
    <name type="scientific">Halioxenophilus aromaticivorans</name>
    <dbReference type="NCBI Taxonomy" id="1306992"/>
    <lineage>
        <taxon>Bacteria</taxon>
        <taxon>Pseudomonadati</taxon>
        <taxon>Pseudomonadota</taxon>
        <taxon>Gammaproteobacteria</taxon>
        <taxon>Alteromonadales</taxon>
        <taxon>Alteromonadaceae</taxon>
        <taxon>Halioxenophilus</taxon>
    </lineage>
</organism>
<keyword evidence="8" id="KW-1185">Reference proteome</keyword>
<proteinExistence type="inferred from homology"/>
<dbReference type="PANTHER" id="PTHR43133:SF8">
    <property type="entry name" value="RNA POLYMERASE SIGMA FACTOR HI_1459-RELATED"/>
    <property type="match status" value="1"/>
</dbReference>
<dbReference type="GO" id="GO:0016987">
    <property type="term" value="F:sigma factor activity"/>
    <property type="evidence" value="ECO:0007669"/>
    <property type="project" value="UniProtKB-KW"/>
</dbReference>
<dbReference type="InterPro" id="IPR039425">
    <property type="entry name" value="RNA_pol_sigma-70-like"/>
</dbReference>
<dbReference type="PANTHER" id="PTHR43133">
    <property type="entry name" value="RNA POLYMERASE ECF-TYPE SIGMA FACTO"/>
    <property type="match status" value="1"/>
</dbReference>
<dbReference type="Proteomes" id="UP001409585">
    <property type="component" value="Unassembled WGS sequence"/>
</dbReference>
<comment type="similarity">
    <text evidence="1">Belongs to the sigma-70 factor family. ECF subfamily.</text>
</comment>
<comment type="caution">
    <text evidence="7">The sequence shown here is derived from an EMBL/GenBank/DDBJ whole genome shotgun (WGS) entry which is preliminary data.</text>
</comment>
<accession>A0AAV3U4X0</accession>
<evidence type="ECO:0000259" key="6">
    <source>
        <dbReference type="Pfam" id="PF04542"/>
    </source>
</evidence>
<dbReference type="NCBIfam" id="TIGR02937">
    <property type="entry name" value="sigma70-ECF"/>
    <property type="match status" value="1"/>
</dbReference>
<keyword evidence="4" id="KW-0238">DNA-binding</keyword>
<dbReference type="SUPFAM" id="SSF88659">
    <property type="entry name" value="Sigma3 and sigma4 domains of RNA polymerase sigma factors"/>
    <property type="match status" value="1"/>
</dbReference>
<name>A0AAV3U4X0_9ALTE</name>
<dbReference type="Pfam" id="PF04542">
    <property type="entry name" value="Sigma70_r2"/>
    <property type="match status" value="1"/>
</dbReference>
<feature type="domain" description="RNA polymerase sigma-70 region 2" evidence="6">
    <location>
        <begin position="37"/>
        <end position="103"/>
    </location>
</feature>
<dbReference type="InterPro" id="IPR013325">
    <property type="entry name" value="RNA_pol_sigma_r2"/>
</dbReference>
<dbReference type="SUPFAM" id="SSF88946">
    <property type="entry name" value="Sigma2 domain of RNA polymerase sigma factors"/>
    <property type="match status" value="1"/>
</dbReference>
<keyword evidence="5" id="KW-0804">Transcription</keyword>
<dbReference type="Gene3D" id="1.10.10.10">
    <property type="entry name" value="Winged helix-like DNA-binding domain superfamily/Winged helix DNA-binding domain"/>
    <property type="match status" value="1"/>
</dbReference>
<dbReference type="AlphaFoldDB" id="A0AAV3U4X0"/>
<evidence type="ECO:0000256" key="2">
    <source>
        <dbReference type="ARBA" id="ARBA00023015"/>
    </source>
</evidence>
<dbReference type="InterPro" id="IPR007627">
    <property type="entry name" value="RNA_pol_sigma70_r2"/>
</dbReference>
<dbReference type="GO" id="GO:0006352">
    <property type="term" value="P:DNA-templated transcription initiation"/>
    <property type="evidence" value="ECO:0007669"/>
    <property type="project" value="InterPro"/>
</dbReference>
<evidence type="ECO:0000313" key="7">
    <source>
        <dbReference type="EMBL" id="GAA4948131.1"/>
    </source>
</evidence>
<dbReference type="EMBL" id="BAABLX010000027">
    <property type="protein sequence ID" value="GAA4948131.1"/>
    <property type="molecule type" value="Genomic_DNA"/>
</dbReference>
<evidence type="ECO:0000256" key="1">
    <source>
        <dbReference type="ARBA" id="ARBA00010641"/>
    </source>
</evidence>
<dbReference type="InterPro" id="IPR014284">
    <property type="entry name" value="RNA_pol_sigma-70_dom"/>
</dbReference>